<evidence type="ECO:0000256" key="1">
    <source>
        <dbReference type="ARBA" id="ARBA00004786"/>
    </source>
</evidence>
<dbReference type="GO" id="GO:0003700">
    <property type="term" value="F:DNA-binding transcription factor activity"/>
    <property type="evidence" value="ECO:0007669"/>
    <property type="project" value="InterPro"/>
</dbReference>
<dbReference type="InterPro" id="IPR016160">
    <property type="entry name" value="Ald_DH_CS_CYS"/>
</dbReference>
<dbReference type="Pfam" id="PF01619">
    <property type="entry name" value="Pro_dh"/>
    <property type="match status" value="1"/>
</dbReference>
<evidence type="ECO:0000256" key="5">
    <source>
        <dbReference type="PIRNR" id="PIRNR000197"/>
    </source>
</evidence>
<comment type="pathway">
    <text evidence="5">Amino-acid degradation; L-proline degradation into L-glutamate; L-glutamate from L-proline: step 1/2.</text>
</comment>
<dbReference type="InterPro" id="IPR016162">
    <property type="entry name" value="Ald_DH_N"/>
</dbReference>
<dbReference type="EC" id="1.5.5.2" evidence="5"/>
<comment type="cofactor">
    <cofactor evidence="5">
        <name>FAD</name>
        <dbReference type="ChEBI" id="CHEBI:57692"/>
    </cofactor>
</comment>
<dbReference type="EMBL" id="FOYI01000004">
    <property type="protein sequence ID" value="SFR07054.1"/>
    <property type="molecule type" value="Genomic_DNA"/>
</dbReference>
<accession>A0A1I6DNP2</accession>
<keyword evidence="5" id="KW-0285">Flavoprotein</keyword>
<evidence type="ECO:0000256" key="3">
    <source>
        <dbReference type="ARBA" id="ARBA00023027"/>
    </source>
</evidence>
<dbReference type="InterPro" id="IPR024089">
    <property type="entry name" value="PRODH_PutA_dom_I/II"/>
</dbReference>
<dbReference type="GO" id="GO:0003677">
    <property type="term" value="F:DNA binding"/>
    <property type="evidence" value="ECO:0007669"/>
    <property type="project" value="UniProtKB-KW"/>
</dbReference>
<feature type="domain" description="Proline dehydrogenase" evidence="8">
    <location>
        <begin position="176"/>
        <end position="471"/>
    </location>
</feature>
<comment type="catalytic activity">
    <reaction evidence="4 5">
        <text>L-glutamate 5-semialdehyde + NAD(+) + H2O = L-glutamate + NADH + 2 H(+)</text>
        <dbReference type="Rhea" id="RHEA:30235"/>
        <dbReference type="ChEBI" id="CHEBI:15377"/>
        <dbReference type="ChEBI" id="CHEBI:15378"/>
        <dbReference type="ChEBI" id="CHEBI:29985"/>
        <dbReference type="ChEBI" id="CHEBI:57540"/>
        <dbReference type="ChEBI" id="CHEBI:57945"/>
        <dbReference type="ChEBI" id="CHEBI:58066"/>
        <dbReference type="EC" id="1.2.1.88"/>
    </reaction>
</comment>
<dbReference type="InterPro" id="IPR005933">
    <property type="entry name" value="PutA_C"/>
</dbReference>
<dbReference type="InterPro" id="IPR002872">
    <property type="entry name" value="Proline_DH_dom"/>
</dbReference>
<dbReference type="STRING" id="871652.SAMN04515673_104173"/>
<keyword evidence="2 5" id="KW-0560">Oxidoreductase</keyword>
<evidence type="ECO:0000256" key="6">
    <source>
        <dbReference type="PIRSR" id="PIRSR000197-1"/>
    </source>
</evidence>
<keyword evidence="5" id="KW-0238">DNA-binding</keyword>
<gene>
    <name evidence="10" type="ORF">SAMN04515673_104173</name>
</gene>
<dbReference type="OrthoDB" id="9812625at2"/>
<protein>
    <recommendedName>
        <fullName evidence="5">Bifunctional protein PutA</fullName>
    </recommendedName>
    <domain>
        <recommendedName>
            <fullName evidence="5">Proline dehydrogenase</fullName>
            <ecNumber evidence="5">1.5.5.2</ecNumber>
        </recommendedName>
        <alternativeName>
            <fullName evidence="5">Proline oxidase</fullName>
        </alternativeName>
    </domain>
    <domain>
        <recommendedName>
            <fullName evidence="5">Delta-1-pyrroline-5-carboxylate dehydrogenase</fullName>
            <shortName evidence="5">P5C dehydrogenase</shortName>
            <ecNumber evidence="5">1.2.1.88</ecNumber>
        </recommendedName>
        <alternativeName>
            <fullName evidence="5">L-glutamate gamma-semialdehyde dehydrogenase</fullName>
        </alternativeName>
    </domain>
</protein>
<dbReference type="FunFam" id="3.40.309.10:FF:000005">
    <property type="entry name" value="1-pyrroline-5-carboxylate dehydrogenase 1"/>
    <property type="match status" value="1"/>
</dbReference>
<dbReference type="GO" id="GO:0004657">
    <property type="term" value="F:proline dehydrogenase activity"/>
    <property type="evidence" value="ECO:0007669"/>
    <property type="project" value="UniProtKB-UniRule"/>
</dbReference>
<dbReference type="CDD" id="cd07125">
    <property type="entry name" value="ALDH_PutA-P5CDH"/>
    <property type="match status" value="1"/>
</dbReference>
<dbReference type="InterPro" id="IPR015590">
    <property type="entry name" value="Aldehyde_DH_dom"/>
</dbReference>
<dbReference type="RefSeq" id="WP_092079000.1">
    <property type="nucleotide sequence ID" value="NZ_FOYI01000004.1"/>
</dbReference>
<dbReference type="InterPro" id="IPR016161">
    <property type="entry name" value="Ald_DH/histidinol_DH"/>
</dbReference>
<keyword evidence="3 5" id="KW-0520">NAD</keyword>
<keyword evidence="5" id="KW-0642">Proline metabolism</keyword>
<dbReference type="SUPFAM" id="SSF51730">
    <property type="entry name" value="FAD-linked oxidoreductase"/>
    <property type="match status" value="1"/>
</dbReference>
<reference evidence="10 11" key="1">
    <citation type="submission" date="2016-10" db="EMBL/GenBank/DDBJ databases">
        <authorList>
            <person name="de Groot N.N."/>
        </authorList>
    </citation>
    <scope>NUCLEOTIDE SEQUENCE [LARGE SCALE GENOMIC DNA]</scope>
    <source>
        <strain evidence="11">KMM 9023,NRIC 0796,JCM 17311,KCTC 23692</strain>
    </source>
</reference>
<keyword evidence="5" id="KW-0805">Transcription regulation</keyword>
<dbReference type="PIRSF" id="PIRSF000197">
    <property type="entry name" value="Bifunct_PutA"/>
    <property type="match status" value="1"/>
</dbReference>
<dbReference type="NCBIfam" id="TIGR01238">
    <property type="entry name" value="D1pyr5carbox3"/>
    <property type="match status" value="1"/>
</dbReference>
<dbReference type="InterPro" id="IPR025703">
    <property type="entry name" value="Bifunct_PutA"/>
</dbReference>
<feature type="active site" evidence="6">
    <location>
        <position position="802"/>
    </location>
</feature>
<dbReference type="InterPro" id="IPR024082">
    <property type="entry name" value="PRODH_PutA_dom_II"/>
</dbReference>
<dbReference type="Gene3D" id="3.20.20.220">
    <property type="match status" value="1"/>
</dbReference>
<dbReference type="Gene3D" id="3.40.605.10">
    <property type="entry name" value="Aldehyde Dehydrogenase, Chain A, domain 1"/>
    <property type="match status" value="1"/>
</dbReference>
<dbReference type="Gene3D" id="3.40.309.10">
    <property type="entry name" value="Aldehyde Dehydrogenase, Chain A, domain 2"/>
    <property type="match status" value="1"/>
</dbReference>
<dbReference type="GO" id="GO:0010133">
    <property type="term" value="P:L-proline catabolic process to L-glutamate"/>
    <property type="evidence" value="ECO:0007669"/>
    <property type="project" value="UniProtKB-UniRule"/>
</dbReference>
<dbReference type="SUPFAM" id="SSF53720">
    <property type="entry name" value="ALDH-like"/>
    <property type="match status" value="1"/>
</dbReference>
<proteinExistence type="inferred from homology"/>
<dbReference type="Pfam" id="PF14850">
    <property type="entry name" value="Pro_dh-DNA_bdg"/>
    <property type="match status" value="1"/>
</dbReference>
<evidence type="ECO:0000313" key="10">
    <source>
        <dbReference type="EMBL" id="SFR07054.1"/>
    </source>
</evidence>
<dbReference type="InterPro" id="IPR016163">
    <property type="entry name" value="Ald_DH_C"/>
</dbReference>
<dbReference type="InterPro" id="IPR050485">
    <property type="entry name" value="Proline_metab_enzyme"/>
</dbReference>
<comment type="similarity">
    <text evidence="5">In the N-terminal section; belongs to the proline dehydrogenase family.</text>
</comment>
<sequence length="1155" mass="121730">MIAVDRRWDRNKRQDEAALLAALKAQAALDETARASIASEAAALVRRMRENARPGMMDVFLAEYGLSTDEGVALMCLAEALLRVPDARTIDALIEDKIAPSDWSRHLGHSASPLVNASTWGLLLTGKVLEDGAPSVAGRLRGMVRRLGEPVIRAAVGAAMREMGRQFVLGQTIGAAMERARKMEARGYTYSYDMLGEAAMTAADAARYREAYIKAIDAIGTGATSSSIAANPGISVKLSALHPRYEPAKSERVLSELTPVLTDLLRRAARAGIGLNIDAEEMDRLGLSMALIEAAIADPELEGWDGFGVVVQAYGRRAGDVLAGLHELAQRHDRRIMVRLVKGAYWDTEIKHAQVEGLEDFPVFTRKPASDVSYIAHARTLLGMTDRIYPQFATHNAHTVAAVLHMATGLSRESFEFQRLHGMGEALHDIVHREAGTRCRIYAPVGAHRDLLAYLVRRLLENGANSSFVNRIVDETVRPEEVVACPFAALAAPPADGEPLLRRGPALFAPERANARGFDLADSTELDRIAEARPRPERLEVGPIIASAVAGGAREPILNPATGEEIGTVTLAAPEDVEAALAAAQPWDAAAEARAEVLTRAADLYEEGFGEAFALLALEAGKTLPDAVAELREAVDFLRYYAAGAARVEAAHPAGPRGVFTCISPWNFPLAIFTGQIAAALAAGNGVLAKPAETTPAIAAWAVERLRRAGVPDTALQLLPGDGATVGKALTSDPRVGGVAFTGSTATARRIQAAMAGGLPPGAPLIAETGGLNAMIVDSTALPEQAIRDIVASAFQSAGQRCSALRCLYVQEDIAPGFEAMLMGAMDELSLGDPRDIATDVGPVITAAARDEIDAHVAKAEAEGRLLHRLTPPSRGVFTAPALLRVAGIGALEREVFGPVLHVSRFRAGEIDRVIAEVNATGYGLTFGLHSRIDERVQRVADAVEAGNVYANRNQIGAIVGSQPFGGEGLSGTGPKAGGPHYLARFRAAPAPEFTPDAAPSGGAAGATPEEVAARLRAPDARNAPHNVTQLPGPTGELNQLTTLPRPPLLCLGPGNAARAAQHRAIEALGGRAIPVDEGFAPGALCDLPPFGGVLWWGDARTARQIAEALSKREGPILPLITGAPDPGHAVLERHLCVDTTAAGGNASLLAGETD</sequence>
<evidence type="ECO:0000256" key="2">
    <source>
        <dbReference type="ARBA" id="ARBA00023002"/>
    </source>
</evidence>
<dbReference type="PANTHER" id="PTHR42862">
    <property type="entry name" value="DELTA-1-PYRROLINE-5-CARBOXYLATE DEHYDROGENASE 1, ISOFORM A-RELATED"/>
    <property type="match status" value="1"/>
</dbReference>
<dbReference type="Proteomes" id="UP000199302">
    <property type="component" value="Unassembled WGS sequence"/>
</dbReference>
<dbReference type="Pfam" id="PF00171">
    <property type="entry name" value="Aldedh"/>
    <property type="match status" value="1"/>
</dbReference>
<keyword evidence="5" id="KW-0804">Transcription</keyword>
<name>A0A1I6DNP2_9RHOB</name>
<organism evidence="10 11">
    <name type="scientific">Poseidonocella sedimentorum</name>
    <dbReference type="NCBI Taxonomy" id="871652"/>
    <lineage>
        <taxon>Bacteria</taxon>
        <taxon>Pseudomonadati</taxon>
        <taxon>Pseudomonadota</taxon>
        <taxon>Alphaproteobacteria</taxon>
        <taxon>Rhodobacterales</taxon>
        <taxon>Roseobacteraceae</taxon>
        <taxon>Poseidonocella</taxon>
    </lineage>
</organism>
<dbReference type="Gene3D" id="1.20.5.460">
    <property type="entry name" value="Single helix bin"/>
    <property type="match status" value="1"/>
</dbReference>
<feature type="domain" description="Aldehyde dehydrogenase" evidence="7">
    <location>
        <begin position="555"/>
        <end position="986"/>
    </location>
</feature>
<feature type="active site" evidence="6">
    <location>
        <position position="768"/>
    </location>
</feature>
<evidence type="ECO:0000256" key="4">
    <source>
        <dbReference type="ARBA" id="ARBA00048142"/>
    </source>
</evidence>
<dbReference type="SUPFAM" id="SSF81935">
    <property type="entry name" value="N-terminal domain of bifunctional PutA protein"/>
    <property type="match status" value="1"/>
</dbReference>
<comment type="function">
    <text evidence="5">Oxidizes proline to glutamate for use as a carbon and nitrogen source.</text>
</comment>
<dbReference type="PROSITE" id="PS00070">
    <property type="entry name" value="ALDEHYDE_DEHYDR_CYS"/>
    <property type="match status" value="1"/>
</dbReference>
<comment type="similarity">
    <text evidence="5">In the C-terminal section; belongs to the aldehyde dehydrogenase family.</text>
</comment>
<dbReference type="EC" id="1.2.1.88" evidence="5"/>
<dbReference type="GO" id="GO:0009898">
    <property type="term" value="C:cytoplasmic side of plasma membrane"/>
    <property type="evidence" value="ECO:0007669"/>
    <property type="project" value="TreeGrafter"/>
</dbReference>
<feature type="domain" description="Proline dehydrogenase PutA" evidence="9">
    <location>
        <begin position="56"/>
        <end position="167"/>
    </location>
</feature>
<keyword evidence="11" id="KW-1185">Reference proteome</keyword>
<evidence type="ECO:0000259" key="9">
    <source>
        <dbReference type="Pfam" id="PF14850"/>
    </source>
</evidence>
<dbReference type="UniPathway" id="UPA00261">
    <property type="reaction ID" value="UER00373"/>
</dbReference>
<evidence type="ECO:0000259" key="8">
    <source>
        <dbReference type="Pfam" id="PF01619"/>
    </source>
</evidence>
<keyword evidence="5" id="KW-0678">Repressor</keyword>
<evidence type="ECO:0000259" key="7">
    <source>
        <dbReference type="Pfam" id="PF00171"/>
    </source>
</evidence>
<dbReference type="PANTHER" id="PTHR42862:SF1">
    <property type="entry name" value="DELTA-1-PYRROLINE-5-CARBOXYLATE DEHYDROGENASE 2, ISOFORM A-RELATED"/>
    <property type="match status" value="1"/>
</dbReference>
<dbReference type="InterPro" id="IPR029041">
    <property type="entry name" value="FAD-linked_oxidoreductase-like"/>
</dbReference>
<comment type="catalytic activity">
    <reaction evidence="5">
        <text>L-proline + a quinone = (S)-1-pyrroline-5-carboxylate + a quinol + H(+)</text>
        <dbReference type="Rhea" id="RHEA:23784"/>
        <dbReference type="ChEBI" id="CHEBI:15378"/>
        <dbReference type="ChEBI" id="CHEBI:17388"/>
        <dbReference type="ChEBI" id="CHEBI:24646"/>
        <dbReference type="ChEBI" id="CHEBI:60039"/>
        <dbReference type="ChEBI" id="CHEBI:132124"/>
        <dbReference type="EC" id="1.5.5.2"/>
    </reaction>
</comment>
<dbReference type="NCBIfam" id="NF008869">
    <property type="entry name" value="PRK11904.1"/>
    <property type="match status" value="1"/>
</dbReference>
<dbReference type="FunFam" id="1.20.5.460:FF:000001">
    <property type="entry name" value="Bifunctional protein PutA"/>
    <property type="match status" value="1"/>
</dbReference>
<dbReference type="GO" id="GO:0003842">
    <property type="term" value="F:L-glutamate gamma-semialdehyde dehydrogenase activity"/>
    <property type="evidence" value="ECO:0007669"/>
    <property type="project" value="UniProtKB-UniRule"/>
</dbReference>
<dbReference type="AlphaFoldDB" id="A0A1I6DNP2"/>
<comment type="pathway">
    <text evidence="1 5">Amino-acid degradation; L-proline degradation into L-glutamate; L-glutamate from L-proline: step 2/2.</text>
</comment>
<keyword evidence="5" id="KW-0274">FAD</keyword>
<evidence type="ECO:0000313" key="11">
    <source>
        <dbReference type="Proteomes" id="UP000199302"/>
    </source>
</evidence>